<accession>A0A2S7K0K2</accession>
<dbReference type="InterPro" id="IPR011024">
    <property type="entry name" value="G_crystallin-like"/>
</dbReference>
<feature type="signal peptide" evidence="1">
    <location>
        <begin position="1"/>
        <end position="26"/>
    </location>
</feature>
<evidence type="ECO:0000313" key="3">
    <source>
        <dbReference type="Proteomes" id="UP000239504"/>
    </source>
</evidence>
<evidence type="ECO:0000313" key="2">
    <source>
        <dbReference type="EMBL" id="PQA86037.1"/>
    </source>
</evidence>
<organism evidence="2 3">
    <name type="scientific">Hyphococcus luteus</name>
    <dbReference type="NCBI Taxonomy" id="2058213"/>
    <lineage>
        <taxon>Bacteria</taxon>
        <taxon>Pseudomonadati</taxon>
        <taxon>Pseudomonadota</taxon>
        <taxon>Alphaproteobacteria</taxon>
        <taxon>Parvularculales</taxon>
        <taxon>Parvularculaceae</taxon>
        <taxon>Hyphococcus</taxon>
    </lineage>
</organism>
<sequence>MFIAKSGRVIAAVLALSCPIAVPAPAAAQKLLPGVENCPADLQTHLRAAKDFLVRYKKTLKNDFEIEGRKGQQRRAERQIERRVDKLSFVCKADKDCDTHTAVQGTIVGGNRVRICSALMTRDPFCEVVEMVAHEFGHNAHIPKARAGRHHRRGHSDPDQVYQFGYYARELCKEVYGTGFPVGGGAPRRTVGLIPPKDIELFPKKGFGGHGVHFSIGILDGSYVRYDMSRYRKRHSSMSDLRFIGLNDSASSLRVKRGRWEVCAKKDGGGRCAVVDSSVSNLGSLKLNNKISSIRYLGE</sequence>
<name>A0A2S7K0K2_9PROT</name>
<comment type="caution">
    <text evidence="2">The sequence shown here is derived from an EMBL/GenBank/DDBJ whole genome shotgun (WGS) entry which is preliminary data.</text>
</comment>
<dbReference type="Gene3D" id="2.60.20.10">
    <property type="entry name" value="Crystallins"/>
    <property type="match status" value="1"/>
</dbReference>
<keyword evidence="3" id="KW-1185">Reference proteome</keyword>
<dbReference type="Proteomes" id="UP000239504">
    <property type="component" value="Unassembled WGS sequence"/>
</dbReference>
<dbReference type="SUPFAM" id="SSF49695">
    <property type="entry name" value="gamma-Crystallin-like"/>
    <property type="match status" value="1"/>
</dbReference>
<dbReference type="RefSeq" id="WP_104831249.1">
    <property type="nucleotide sequence ID" value="NZ_PJCH01000015.1"/>
</dbReference>
<dbReference type="EMBL" id="PJCH01000015">
    <property type="protein sequence ID" value="PQA86037.1"/>
    <property type="molecule type" value="Genomic_DNA"/>
</dbReference>
<reference evidence="2 3" key="1">
    <citation type="submission" date="2017-12" db="EMBL/GenBank/DDBJ databases">
        <authorList>
            <person name="Hurst M.R.H."/>
        </authorList>
    </citation>
    <scope>NUCLEOTIDE SEQUENCE [LARGE SCALE GENOMIC DNA]</scope>
    <source>
        <strain evidence="2 3">SY-3-19</strain>
    </source>
</reference>
<dbReference type="AlphaFoldDB" id="A0A2S7K0K2"/>
<feature type="chain" id="PRO_5015565735" evidence="1">
    <location>
        <begin position="27"/>
        <end position="299"/>
    </location>
</feature>
<protein>
    <submittedName>
        <fullName evidence="2">Uncharacterized protein</fullName>
    </submittedName>
</protein>
<evidence type="ECO:0000256" key="1">
    <source>
        <dbReference type="SAM" id="SignalP"/>
    </source>
</evidence>
<proteinExistence type="predicted"/>
<keyword evidence="1" id="KW-0732">Signal</keyword>
<dbReference type="OrthoDB" id="7186950at2"/>
<gene>
    <name evidence="2" type="ORF">CW354_16795</name>
</gene>